<proteinExistence type="predicted"/>
<evidence type="ECO:0000256" key="1">
    <source>
        <dbReference type="SAM" id="SignalP"/>
    </source>
</evidence>
<protein>
    <recommendedName>
        <fullName evidence="4">SCP domain-containing protein</fullName>
    </recommendedName>
</protein>
<dbReference type="InterPro" id="IPR035109">
    <property type="entry name" value="ASPR"/>
</dbReference>
<evidence type="ECO:0000313" key="2">
    <source>
        <dbReference type="EMBL" id="KAK6727938.1"/>
    </source>
</evidence>
<evidence type="ECO:0000313" key="3">
    <source>
        <dbReference type="Proteomes" id="UP001303046"/>
    </source>
</evidence>
<evidence type="ECO:0008006" key="4">
    <source>
        <dbReference type="Google" id="ProtNLM"/>
    </source>
</evidence>
<dbReference type="EMBL" id="JAVFWL010000001">
    <property type="protein sequence ID" value="KAK6727938.1"/>
    <property type="molecule type" value="Genomic_DNA"/>
</dbReference>
<feature type="signal peptide" evidence="1">
    <location>
        <begin position="1"/>
        <end position="21"/>
    </location>
</feature>
<feature type="chain" id="PRO_5047442335" description="SCP domain-containing protein" evidence="1">
    <location>
        <begin position="22"/>
        <end position="160"/>
    </location>
</feature>
<comment type="caution">
    <text evidence="2">The sequence shown here is derived from an EMBL/GenBank/DDBJ whole genome shotgun (WGS) entry which is preliminary data.</text>
</comment>
<organism evidence="2 3">
    <name type="scientific">Necator americanus</name>
    <name type="common">Human hookworm</name>
    <dbReference type="NCBI Taxonomy" id="51031"/>
    <lineage>
        <taxon>Eukaryota</taxon>
        <taxon>Metazoa</taxon>
        <taxon>Ecdysozoa</taxon>
        <taxon>Nematoda</taxon>
        <taxon>Chromadorea</taxon>
        <taxon>Rhabditida</taxon>
        <taxon>Rhabditina</taxon>
        <taxon>Rhabditomorpha</taxon>
        <taxon>Strongyloidea</taxon>
        <taxon>Ancylostomatidae</taxon>
        <taxon>Bunostominae</taxon>
        <taxon>Necator</taxon>
    </lineage>
</organism>
<name>A0ABR1BS69_NECAM</name>
<dbReference type="Pfam" id="PF17641">
    <property type="entry name" value="ASPRs"/>
    <property type="match status" value="1"/>
</dbReference>
<keyword evidence="1" id="KW-0732">Signal</keyword>
<keyword evidence="3" id="KW-1185">Reference proteome</keyword>
<sequence length="160" mass="18476">MTSSTMLVLLILCHLSTTSLSEEYYDVHYCDIMGYLDSKIKKPLQKAIKARVNATLLSYDCFLEDAAGADFINSKQHLSWDSIRPPVLRDAEEQRYEEVAGGVPLFYADDTVILEFVERAAKEWEEYLKTLKLTHYYGCNYDNRMKDGTYKDILVCLFSK</sequence>
<dbReference type="Proteomes" id="UP001303046">
    <property type="component" value="Unassembled WGS sequence"/>
</dbReference>
<reference evidence="2 3" key="1">
    <citation type="submission" date="2023-08" db="EMBL/GenBank/DDBJ databases">
        <title>A Necator americanus chromosomal reference genome.</title>
        <authorList>
            <person name="Ilik V."/>
            <person name="Petrzelkova K.J."/>
            <person name="Pardy F."/>
            <person name="Fuh T."/>
            <person name="Niatou-Singa F.S."/>
            <person name="Gouil Q."/>
            <person name="Baker L."/>
            <person name="Ritchie M.E."/>
            <person name="Jex A.R."/>
            <person name="Gazzola D."/>
            <person name="Li H."/>
            <person name="Toshio Fujiwara R."/>
            <person name="Zhan B."/>
            <person name="Aroian R.V."/>
            <person name="Pafco B."/>
            <person name="Schwarz E.M."/>
        </authorList>
    </citation>
    <scope>NUCLEOTIDE SEQUENCE [LARGE SCALE GENOMIC DNA]</scope>
    <source>
        <strain evidence="2 3">Aroian</strain>
        <tissue evidence="2">Whole animal</tissue>
    </source>
</reference>
<gene>
    <name evidence="2" type="primary">Necator_chrI.g1665</name>
    <name evidence="2" type="ORF">RB195_005539</name>
</gene>
<accession>A0ABR1BS69</accession>